<feature type="region of interest" description="Disordered" evidence="5">
    <location>
        <begin position="80"/>
        <end position="100"/>
    </location>
</feature>
<dbReference type="InterPro" id="IPR052604">
    <property type="entry name" value="Mito_Tim_assembly_helper"/>
</dbReference>
<dbReference type="PANTHER" id="PTHR28082:SF2">
    <property type="entry name" value="CHY-TYPE DOMAIN-CONTAINING PROTEIN"/>
    <property type="match status" value="1"/>
</dbReference>
<accession>A0AAN6JMA7</accession>
<dbReference type="PANTHER" id="PTHR28082">
    <property type="entry name" value="ZINC FINGER PROTEIN"/>
    <property type="match status" value="1"/>
</dbReference>
<proteinExistence type="predicted"/>
<feature type="domain" description="CHY-type" evidence="6">
    <location>
        <begin position="1"/>
        <end position="72"/>
    </location>
</feature>
<dbReference type="EMBL" id="JAPDMQ010001089">
    <property type="protein sequence ID" value="KAK0519075.1"/>
    <property type="molecule type" value="Genomic_DNA"/>
</dbReference>
<organism evidence="7 8">
    <name type="scientific">Tilletia horrida</name>
    <dbReference type="NCBI Taxonomy" id="155126"/>
    <lineage>
        <taxon>Eukaryota</taxon>
        <taxon>Fungi</taxon>
        <taxon>Dikarya</taxon>
        <taxon>Basidiomycota</taxon>
        <taxon>Ustilaginomycotina</taxon>
        <taxon>Exobasidiomycetes</taxon>
        <taxon>Tilletiales</taxon>
        <taxon>Tilletiaceae</taxon>
        <taxon>Tilletia</taxon>
    </lineage>
</organism>
<dbReference type="GO" id="GO:0008270">
    <property type="term" value="F:zinc ion binding"/>
    <property type="evidence" value="ECO:0007669"/>
    <property type="project" value="UniProtKB-KW"/>
</dbReference>
<dbReference type="InterPro" id="IPR008913">
    <property type="entry name" value="Znf_CHY"/>
</dbReference>
<evidence type="ECO:0000256" key="2">
    <source>
        <dbReference type="ARBA" id="ARBA00022771"/>
    </source>
</evidence>
<evidence type="ECO:0000313" key="8">
    <source>
        <dbReference type="Proteomes" id="UP001176521"/>
    </source>
</evidence>
<dbReference type="PROSITE" id="PS51266">
    <property type="entry name" value="ZF_CHY"/>
    <property type="match status" value="1"/>
</dbReference>
<gene>
    <name evidence="7" type="ORF">OC842_007567</name>
</gene>
<dbReference type="AlphaFoldDB" id="A0AAN6JMA7"/>
<evidence type="ECO:0000256" key="5">
    <source>
        <dbReference type="SAM" id="MobiDB-lite"/>
    </source>
</evidence>
<sequence>MCKHILNAQVSVRAPCCHRWFDCPQCHAEQSDHPLRRTMEVTMICKKCKKAFRKDMTDFEEGSDDRCPACDNLYVLTAKTPNAIPRPPPSQEDEDEEDDDRLDNRLAAHLDDRLVSRRTLVSAARRERDQAIAERIDEGGWAEALRSAREGEGGRSLFLGASWDRDDEGEGLGVGARAGKTAVTASAAAAAAGGRGQGMTSFDDDDLDWS</sequence>
<reference evidence="7" key="1">
    <citation type="journal article" date="2023" name="PhytoFront">
        <title>Draft Genome Resources of Seven Strains of Tilletia horrida, Causal Agent of Kernel Smut of Rice.</title>
        <authorList>
            <person name="Khanal S."/>
            <person name="Antony Babu S."/>
            <person name="Zhou X.G."/>
        </authorList>
    </citation>
    <scope>NUCLEOTIDE SEQUENCE</scope>
    <source>
        <strain evidence="7">TX3</strain>
    </source>
</reference>
<feature type="compositionally biased region" description="Acidic residues" evidence="5">
    <location>
        <begin position="91"/>
        <end position="100"/>
    </location>
</feature>
<evidence type="ECO:0000259" key="6">
    <source>
        <dbReference type="PROSITE" id="PS51266"/>
    </source>
</evidence>
<keyword evidence="1" id="KW-0479">Metal-binding</keyword>
<dbReference type="GO" id="GO:0005758">
    <property type="term" value="C:mitochondrial intermembrane space"/>
    <property type="evidence" value="ECO:0007669"/>
    <property type="project" value="TreeGrafter"/>
</dbReference>
<protein>
    <recommendedName>
        <fullName evidence="6">CHY-type domain-containing protein</fullName>
    </recommendedName>
</protein>
<comment type="caution">
    <text evidence="7">The sequence shown here is derived from an EMBL/GenBank/DDBJ whole genome shotgun (WGS) entry which is preliminary data.</text>
</comment>
<dbReference type="InterPro" id="IPR037274">
    <property type="entry name" value="Znf_CHY_sf"/>
</dbReference>
<keyword evidence="3" id="KW-0862">Zinc</keyword>
<keyword evidence="2 4" id="KW-0863">Zinc-finger</keyword>
<dbReference type="SUPFAM" id="SSF161219">
    <property type="entry name" value="CHY zinc finger-like"/>
    <property type="match status" value="1"/>
</dbReference>
<evidence type="ECO:0000256" key="1">
    <source>
        <dbReference type="ARBA" id="ARBA00022723"/>
    </source>
</evidence>
<keyword evidence="8" id="KW-1185">Reference proteome</keyword>
<dbReference type="Proteomes" id="UP001176521">
    <property type="component" value="Unassembled WGS sequence"/>
</dbReference>
<name>A0AAN6JMA7_9BASI</name>
<feature type="region of interest" description="Disordered" evidence="5">
    <location>
        <begin position="189"/>
        <end position="210"/>
    </location>
</feature>
<evidence type="ECO:0000256" key="4">
    <source>
        <dbReference type="PROSITE-ProRule" id="PRU00601"/>
    </source>
</evidence>
<dbReference type="GO" id="GO:0045041">
    <property type="term" value="P:protein import into mitochondrial intermembrane space"/>
    <property type="evidence" value="ECO:0007669"/>
    <property type="project" value="TreeGrafter"/>
</dbReference>
<evidence type="ECO:0000256" key="3">
    <source>
        <dbReference type="ARBA" id="ARBA00022833"/>
    </source>
</evidence>
<dbReference type="Pfam" id="PF05495">
    <property type="entry name" value="zf-CHY"/>
    <property type="match status" value="1"/>
</dbReference>
<evidence type="ECO:0000313" key="7">
    <source>
        <dbReference type="EMBL" id="KAK0519075.1"/>
    </source>
</evidence>